<dbReference type="InterPro" id="IPR051464">
    <property type="entry name" value="Peptidase_M42_aminopept"/>
</dbReference>
<comment type="caution">
    <text evidence="3">The sequence shown here is derived from an EMBL/GenBank/DDBJ whole genome shotgun (WGS) entry which is preliminary data.</text>
</comment>
<accession>A0A930YT56</accession>
<dbReference type="AlphaFoldDB" id="A0A930YT56"/>
<dbReference type="Gene3D" id="3.40.630.10">
    <property type="entry name" value="Zn peptidases"/>
    <property type="match status" value="1"/>
</dbReference>
<dbReference type="InterPro" id="IPR008007">
    <property type="entry name" value="Peptidase_M42"/>
</dbReference>
<feature type="non-terminal residue" evidence="3">
    <location>
        <position position="1"/>
    </location>
</feature>
<protein>
    <submittedName>
        <fullName evidence="3">M20/M25/M40 family metallo-hydrolase</fullName>
    </submittedName>
</protein>
<reference evidence="3" key="1">
    <citation type="submission" date="2020-04" db="EMBL/GenBank/DDBJ databases">
        <title>Deep metagenomics examines the oral microbiome during advanced dental caries in children, revealing novel taxa and co-occurrences with host molecules.</title>
        <authorList>
            <person name="Baker J.L."/>
            <person name="Morton J.T."/>
            <person name="Dinis M."/>
            <person name="Alvarez R."/>
            <person name="Tran N.C."/>
            <person name="Knight R."/>
            <person name="Edlund A."/>
        </authorList>
    </citation>
    <scope>NUCLEOTIDE SEQUENCE</scope>
    <source>
        <strain evidence="3">JCVI_22A_bin.2</strain>
    </source>
</reference>
<dbReference type="GO" id="GO:0046872">
    <property type="term" value="F:metal ion binding"/>
    <property type="evidence" value="ECO:0007669"/>
    <property type="project" value="UniProtKB-KW"/>
</dbReference>
<evidence type="ECO:0000256" key="2">
    <source>
        <dbReference type="ARBA" id="ARBA00022801"/>
    </source>
</evidence>
<dbReference type="Pfam" id="PF05343">
    <property type="entry name" value="Peptidase_M42"/>
    <property type="match status" value="1"/>
</dbReference>
<evidence type="ECO:0000313" key="4">
    <source>
        <dbReference type="Proteomes" id="UP000772566"/>
    </source>
</evidence>
<keyword evidence="1" id="KW-0479">Metal-binding</keyword>
<dbReference type="EMBL" id="JABZGT010000261">
    <property type="protein sequence ID" value="MBF4809467.1"/>
    <property type="molecule type" value="Genomic_DNA"/>
</dbReference>
<organism evidence="3 4">
    <name type="scientific">Lancefieldella parvula</name>
    <dbReference type="NCBI Taxonomy" id="1382"/>
    <lineage>
        <taxon>Bacteria</taxon>
        <taxon>Bacillati</taxon>
        <taxon>Actinomycetota</taxon>
        <taxon>Coriobacteriia</taxon>
        <taxon>Coriobacteriales</taxon>
        <taxon>Atopobiaceae</taxon>
        <taxon>Lancefieldella</taxon>
    </lineage>
</organism>
<dbReference type="SUPFAM" id="SSF53187">
    <property type="entry name" value="Zn-dependent exopeptidases"/>
    <property type="match status" value="1"/>
</dbReference>
<name>A0A930YT56_9ACTN</name>
<dbReference type="Proteomes" id="UP000772566">
    <property type="component" value="Unassembled WGS sequence"/>
</dbReference>
<dbReference type="PANTHER" id="PTHR32481:SF7">
    <property type="entry name" value="AMINOPEPTIDASE YHFE-RELATED"/>
    <property type="match status" value="1"/>
</dbReference>
<evidence type="ECO:0000313" key="3">
    <source>
        <dbReference type="EMBL" id="MBF4809467.1"/>
    </source>
</evidence>
<gene>
    <name evidence="3" type="ORF">HXK23_04520</name>
</gene>
<keyword evidence="2" id="KW-0378">Hydrolase</keyword>
<evidence type="ECO:0000256" key="1">
    <source>
        <dbReference type="ARBA" id="ARBA00022723"/>
    </source>
</evidence>
<dbReference type="PANTHER" id="PTHR32481">
    <property type="entry name" value="AMINOPEPTIDASE"/>
    <property type="match status" value="1"/>
</dbReference>
<proteinExistence type="predicted"/>
<sequence length="180" mass="20214">HFEMYDNGYMVSRFIDDKACVAAQLHTLRWLAQSGEKPLYNTLFAFPMYEEIGHGGAFLPVEVDEYVSLDITLIGPDYNSNEHHVGIIVSDIRSPYDWEVSNKLIACAQEVVEPEKWNQQVAFHFSTDANAAYFSGNDLKSGAFGPACLNTHGRERCHIDAIIGTENLCRAYVLGYGEKN</sequence>
<dbReference type="GO" id="GO:0016787">
    <property type="term" value="F:hydrolase activity"/>
    <property type="evidence" value="ECO:0007669"/>
    <property type="project" value="UniProtKB-KW"/>
</dbReference>